<organism evidence="2 3">
    <name type="scientific">Selenomonas ruminantium</name>
    <dbReference type="NCBI Taxonomy" id="971"/>
    <lineage>
        <taxon>Bacteria</taxon>
        <taxon>Bacillati</taxon>
        <taxon>Bacillota</taxon>
        <taxon>Negativicutes</taxon>
        <taxon>Selenomonadales</taxon>
        <taxon>Selenomonadaceae</taxon>
        <taxon>Selenomonas</taxon>
    </lineage>
</organism>
<dbReference type="PANTHER" id="PTHR34135:SF2">
    <property type="entry name" value="LYSOZYME"/>
    <property type="match status" value="1"/>
</dbReference>
<dbReference type="Pfam" id="PF01183">
    <property type="entry name" value="Glyco_hydro_25"/>
    <property type="match status" value="1"/>
</dbReference>
<sequence length="204" mass="23530">MMKVIDISAWQENVDWQALVDAGIEGVILKLGERSSLDEMFVEHVNHAVEYGLQYGVYYFAHACTYDEAVREADQVADWLKEYLRGETPPLGIWYDAESERMLSGDVTACCMAFLNRLTDYGHQYNGIYSGWNWFSAEGAHHIHIEELPDYVPIWVANYGNGNTFETASKDYLKEEYPDRIIRMHQFTDNLAGFGYDASIYYDD</sequence>
<comment type="similarity">
    <text evidence="1">Belongs to the glycosyl hydrolase 25 family.</text>
</comment>
<evidence type="ECO:0000313" key="2">
    <source>
        <dbReference type="EMBL" id="SDP01413.1"/>
    </source>
</evidence>
<dbReference type="PROSITE" id="PS51904">
    <property type="entry name" value="GLYCOSYL_HYDROL_F25_2"/>
    <property type="match status" value="1"/>
</dbReference>
<dbReference type="RefSeq" id="WP_074571504.1">
    <property type="nucleotide sequence ID" value="NZ_FNJQ01000004.1"/>
</dbReference>
<dbReference type="SUPFAM" id="SSF51445">
    <property type="entry name" value="(Trans)glycosidases"/>
    <property type="match status" value="1"/>
</dbReference>
<gene>
    <name evidence="2" type="ORF">SAMN05216366_104161</name>
</gene>
<dbReference type="GO" id="GO:0009253">
    <property type="term" value="P:peptidoglycan catabolic process"/>
    <property type="evidence" value="ECO:0007669"/>
    <property type="project" value="InterPro"/>
</dbReference>
<evidence type="ECO:0000256" key="1">
    <source>
        <dbReference type="ARBA" id="ARBA00010646"/>
    </source>
</evidence>
<dbReference type="InterPro" id="IPR017853">
    <property type="entry name" value="GH"/>
</dbReference>
<dbReference type="EMBL" id="FNJQ01000004">
    <property type="protein sequence ID" value="SDP01413.1"/>
    <property type="molecule type" value="Genomic_DNA"/>
</dbReference>
<dbReference type="GO" id="GO:0016998">
    <property type="term" value="P:cell wall macromolecule catabolic process"/>
    <property type="evidence" value="ECO:0007669"/>
    <property type="project" value="InterPro"/>
</dbReference>
<dbReference type="InterPro" id="IPR002053">
    <property type="entry name" value="Glyco_hydro_25"/>
</dbReference>
<keyword evidence="2" id="KW-0378">Hydrolase</keyword>
<dbReference type="Gene3D" id="3.20.20.80">
    <property type="entry name" value="Glycosidases"/>
    <property type="match status" value="1"/>
</dbReference>
<dbReference type="PANTHER" id="PTHR34135">
    <property type="entry name" value="LYSOZYME"/>
    <property type="match status" value="1"/>
</dbReference>
<protein>
    <submittedName>
        <fullName evidence="2">Glycosyl hydrolases family 25</fullName>
    </submittedName>
</protein>
<name>A0A1H0P8Q4_SELRU</name>
<dbReference type="AlphaFoldDB" id="A0A1H0P8Q4"/>
<dbReference type="GO" id="GO:0003796">
    <property type="term" value="F:lysozyme activity"/>
    <property type="evidence" value="ECO:0007669"/>
    <property type="project" value="InterPro"/>
</dbReference>
<proteinExistence type="inferred from homology"/>
<reference evidence="2 3" key="1">
    <citation type="submission" date="2016-10" db="EMBL/GenBank/DDBJ databases">
        <authorList>
            <person name="de Groot N.N."/>
        </authorList>
    </citation>
    <scope>NUCLEOTIDE SEQUENCE [LARGE SCALE GENOMIC DNA]</scope>
    <source>
        <strain evidence="2 3">S137</strain>
    </source>
</reference>
<evidence type="ECO:0000313" key="3">
    <source>
        <dbReference type="Proteomes" id="UP000182412"/>
    </source>
</evidence>
<dbReference type="GO" id="GO:0016052">
    <property type="term" value="P:carbohydrate catabolic process"/>
    <property type="evidence" value="ECO:0007669"/>
    <property type="project" value="TreeGrafter"/>
</dbReference>
<dbReference type="Proteomes" id="UP000182412">
    <property type="component" value="Unassembled WGS sequence"/>
</dbReference>
<dbReference type="OrthoDB" id="9802228at2"/>
<accession>A0A1H0P8Q4</accession>